<keyword evidence="2" id="KW-1185">Reference proteome</keyword>
<evidence type="ECO:0000313" key="1">
    <source>
        <dbReference type="EMBL" id="MCO6050704.1"/>
    </source>
</evidence>
<name>A0ABT1C790_9HYPH</name>
<dbReference type="Proteomes" id="UP001205906">
    <property type="component" value="Unassembled WGS sequence"/>
</dbReference>
<dbReference type="RefSeq" id="WP_252819569.1">
    <property type="nucleotide sequence ID" value="NZ_JAMXQS010000006.1"/>
</dbReference>
<sequence length="52" mass="5453">MSAKKPEAERAQIDNQALATQYREIGPAALVAALLCAAKKGKKADEGKKKAA</sequence>
<protein>
    <submittedName>
        <fullName evidence="1">Transcriptional regulator</fullName>
    </submittedName>
</protein>
<accession>A0ABT1C790</accession>
<comment type="caution">
    <text evidence="1">The sequence shown here is derived from an EMBL/GenBank/DDBJ whole genome shotgun (WGS) entry which is preliminary data.</text>
</comment>
<proteinExistence type="predicted"/>
<organism evidence="1 2">
    <name type="scientific">Mesorhizobium liriopis</name>
    <dbReference type="NCBI Taxonomy" id="2953882"/>
    <lineage>
        <taxon>Bacteria</taxon>
        <taxon>Pseudomonadati</taxon>
        <taxon>Pseudomonadota</taxon>
        <taxon>Alphaproteobacteria</taxon>
        <taxon>Hyphomicrobiales</taxon>
        <taxon>Phyllobacteriaceae</taxon>
        <taxon>Mesorhizobium</taxon>
    </lineage>
</organism>
<dbReference type="EMBL" id="JAMXQS010000006">
    <property type="protein sequence ID" value="MCO6050704.1"/>
    <property type="molecule type" value="Genomic_DNA"/>
</dbReference>
<reference evidence="1 2" key="1">
    <citation type="submission" date="2022-06" db="EMBL/GenBank/DDBJ databases">
        <title>Mesorhizobium sp. strain RP14 Genome sequencing and assembly.</title>
        <authorList>
            <person name="Kim I."/>
        </authorList>
    </citation>
    <scope>NUCLEOTIDE SEQUENCE [LARGE SCALE GENOMIC DNA]</scope>
    <source>
        <strain evidence="2">RP14(2022)</strain>
    </source>
</reference>
<evidence type="ECO:0000313" key="2">
    <source>
        <dbReference type="Proteomes" id="UP001205906"/>
    </source>
</evidence>
<gene>
    <name evidence="1" type="ORF">NGM99_13025</name>
</gene>